<dbReference type="Gene3D" id="3.30.160.60">
    <property type="entry name" value="Classic Zinc Finger"/>
    <property type="match status" value="6"/>
</dbReference>
<dbReference type="SUPFAM" id="SSF57667">
    <property type="entry name" value="beta-beta-alpha zinc fingers"/>
    <property type="match status" value="4"/>
</dbReference>
<keyword evidence="4" id="KW-0479">Metal-binding</keyword>
<dbReference type="AlphaFoldDB" id="A0A3Q2CXZ1"/>
<evidence type="ECO:0000256" key="7">
    <source>
        <dbReference type="ARBA" id="ARBA00022833"/>
    </source>
</evidence>
<dbReference type="FunFam" id="3.30.160.60:FF:001266">
    <property type="entry name" value="Zinc finger protein 662"/>
    <property type="match status" value="1"/>
</dbReference>
<feature type="domain" description="C2H2-type" evidence="14">
    <location>
        <begin position="431"/>
        <end position="458"/>
    </location>
</feature>
<dbReference type="InterPro" id="IPR013087">
    <property type="entry name" value="Znf_C2H2_type"/>
</dbReference>
<reference evidence="15" key="2">
    <citation type="submission" date="2025-09" db="UniProtKB">
        <authorList>
            <consortium name="Ensembl"/>
        </authorList>
    </citation>
    <scope>IDENTIFICATION</scope>
</reference>
<dbReference type="Pfam" id="PF00096">
    <property type="entry name" value="zf-C2H2"/>
    <property type="match status" value="6"/>
</dbReference>
<sequence length="488" mass="55147">MSSVQPLREFIRQRLTAAAEEIFSEVEKTIIQYQEEIDRLRGWRPRTEQNQAEPSQDHDRIVKKVRFDHKLCNQDASIGPNHTIQSAGPARVKEEPKEPEALTVQEEKLCVSEAEEQRVFKNEVDFFLVTAPDEEPEPNRYRLASLGPEAENQNQAGTGDASAQTAEKSVSCDLCGKAFKHSYKMKIHRRTHTGERPFSCKNCGKRFMRSSGLSVHMRIHTGQKPYSCKTCGKRFTQLSSLNYHMKTHTGESPSSGQASDAWDMELDVPNRRFGQRGSVKCRSFRTMFIVTKQNIFLFLCPDVLQQENQTEEALCIQDRSSSLDTAEPKTQQAGNQETKLFMLEPDQLHYQKSAKVEDLDQDSLVDSGCPLEGQSKNCPTDGDVERGLSGQGPIGAPMAKRSVRCDVCGKAYKHNYEMQAHRRTHTGERPFSCKICGKGFMRSSGLAVHTRIHTGQRPYTCRICGKSFTQLNSLNYHRGTHLGESNVH</sequence>
<dbReference type="PROSITE" id="PS50157">
    <property type="entry name" value="ZINC_FINGER_C2H2_2"/>
    <property type="match status" value="6"/>
</dbReference>
<dbReference type="FunFam" id="3.30.160.60:FF:001370">
    <property type="entry name" value="Zinc finger protein"/>
    <property type="match status" value="1"/>
</dbReference>
<dbReference type="GO" id="GO:0000981">
    <property type="term" value="F:DNA-binding transcription factor activity, RNA polymerase II-specific"/>
    <property type="evidence" value="ECO:0007669"/>
    <property type="project" value="TreeGrafter"/>
</dbReference>
<evidence type="ECO:0000256" key="12">
    <source>
        <dbReference type="PROSITE-ProRule" id="PRU00042"/>
    </source>
</evidence>
<dbReference type="SMART" id="SM00355">
    <property type="entry name" value="ZnF_C2H2"/>
    <property type="match status" value="6"/>
</dbReference>
<dbReference type="GO" id="GO:0008270">
    <property type="term" value="F:zinc ion binding"/>
    <property type="evidence" value="ECO:0007669"/>
    <property type="project" value="UniProtKB-KW"/>
</dbReference>
<organism evidence="15 16">
    <name type="scientific">Cyprinodon variegatus</name>
    <name type="common">Sheepshead minnow</name>
    <dbReference type="NCBI Taxonomy" id="28743"/>
    <lineage>
        <taxon>Eukaryota</taxon>
        <taxon>Metazoa</taxon>
        <taxon>Chordata</taxon>
        <taxon>Craniata</taxon>
        <taxon>Vertebrata</taxon>
        <taxon>Euteleostomi</taxon>
        <taxon>Actinopterygii</taxon>
        <taxon>Neopterygii</taxon>
        <taxon>Teleostei</taxon>
        <taxon>Neoteleostei</taxon>
        <taxon>Acanthomorphata</taxon>
        <taxon>Ovalentaria</taxon>
        <taxon>Atherinomorphae</taxon>
        <taxon>Cyprinodontiformes</taxon>
        <taxon>Cyprinodontidae</taxon>
        <taxon>Cyprinodon</taxon>
    </lineage>
</organism>
<evidence type="ECO:0000256" key="5">
    <source>
        <dbReference type="ARBA" id="ARBA00022737"/>
    </source>
</evidence>
<comment type="function">
    <text evidence="1">May be involved in transcriptional regulation.</text>
</comment>
<evidence type="ECO:0000256" key="4">
    <source>
        <dbReference type="ARBA" id="ARBA00022723"/>
    </source>
</evidence>
<feature type="domain" description="C2H2-type" evidence="14">
    <location>
        <begin position="170"/>
        <end position="197"/>
    </location>
</feature>
<feature type="region of interest" description="Disordered" evidence="13">
    <location>
        <begin position="74"/>
        <end position="103"/>
    </location>
</feature>
<evidence type="ECO:0000313" key="15">
    <source>
        <dbReference type="Ensembl" id="ENSCVAP00000010772.1"/>
    </source>
</evidence>
<dbReference type="GO" id="GO:0005634">
    <property type="term" value="C:nucleus"/>
    <property type="evidence" value="ECO:0007669"/>
    <property type="project" value="UniProtKB-SubCell"/>
</dbReference>
<name>A0A3Q2CXZ1_CYPVA</name>
<reference evidence="15" key="1">
    <citation type="submission" date="2025-08" db="UniProtKB">
        <authorList>
            <consortium name="Ensembl"/>
        </authorList>
    </citation>
    <scope>IDENTIFICATION</scope>
</reference>
<feature type="domain" description="C2H2-type" evidence="14">
    <location>
        <begin position="459"/>
        <end position="486"/>
    </location>
</feature>
<accession>A0A3Q2CXZ1</accession>
<feature type="domain" description="C2H2-type" evidence="14">
    <location>
        <begin position="403"/>
        <end position="430"/>
    </location>
</feature>
<keyword evidence="11" id="KW-0539">Nucleus</keyword>
<proteinExistence type="inferred from homology"/>
<dbReference type="GeneTree" id="ENSGT01030000234576"/>
<feature type="domain" description="C2H2-type" evidence="14">
    <location>
        <begin position="198"/>
        <end position="225"/>
    </location>
</feature>
<feature type="domain" description="C2H2-type" evidence="14">
    <location>
        <begin position="226"/>
        <end position="253"/>
    </location>
</feature>
<evidence type="ECO:0000256" key="9">
    <source>
        <dbReference type="ARBA" id="ARBA00023125"/>
    </source>
</evidence>
<evidence type="ECO:0000256" key="13">
    <source>
        <dbReference type="SAM" id="MobiDB-lite"/>
    </source>
</evidence>
<keyword evidence="6 12" id="KW-0863">Zinc-finger</keyword>
<keyword evidence="5" id="KW-0677">Repeat</keyword>
<evidence type="ECO:0000313" key="16">
    <source>
        <dbReference type="Proteomes" id="UP000265020"/>
    </source>
</evidence>
<dbReference type="GO" id="GO:0005694">
    <property type="term" value="C:chromosome"/>
    <property type="evidence" value="ECO:0007669"/>
    <property type="project" value="UniProtKB-ARBA"/>
</dbReference>
<evidence type="ECO:0000256" key="6">
    <source>
        <dbReference type="ARBA" id="ARBA00022771"/>
    </source>
</evidence>
<evidence type="ECO:0000256" key="8">
    <source>
        <dbReference type="ARBA" id="ARBA00023015"/>
    </source>
</evidence>
<dbReference type="Proteomes" id="UP000265020">
    <property type="component" value="Unassembled WGS sequence"/>
</dbReference>
<dbReference type="FunFam" id="3.30.160.60:FF:000275">
    <property type="entry name" value="zinc finger protein 90 homolog"/>
    <property type="match status" value="1"/>
</dbReference>
<keyword evidence="7" id="KW-0862">Zinc</keyword>
<keyword evidence="16" id="KW-1185">Reference proteome</keyword>
<evidence type="ECO:0000259" key="14">
    <source>
        <dbReference type="PROSITE" id="PS50157"/>
    </source>
</evidence>
<evidence type="ECO:0000256" key="2">
    <source>
        <dbReference type="ARBA" id="ARBA00004123"/>
    </source>
</evidence>
<protein>
    <recommendedName>
        <fullName evidence="14">C2H2-type domain-containing protein</fullName>
    </recommendedName>
</protein>
<dbReference type="GO" id="GO:0045893">
    <property type="term" value="P:positive regulation of DNA-templated transcription"/>
    <property type="evidence" value="ECO:0007669"/>
    <property type="project" value="UniProtKB-ARBA"/>
</dbReference>
<dbReference type="PROSITE" id="PS00028">
    <property type="entry name" value="ZINC_FINGER_C2H2_1"/>
    <property type="match status" value="6"/>
</dbReference>
<dbReference type="GO" id="GO:0000978">
    <property type="term" value="F:RNA polymerase II cis-regulatory region sequence-specific DNA binding"/>
    <property type="evidence" value="ECO:0007669"/>
    <property type="project" value="TreeGrafter"/>
</dbReference>
<dbReference type="PANTHER" id="PTHR23235:SF120">
    <property type="entry name" value="KRUPPEL-LIKE FACTOR 15"/>
    <property type="match status" value="1"/>
</dbReference>
<evidence type="ECO:0000256" key="1">
    <source>
        <dbReference type="ARBA" id="ARBA00003767"/>
    </source>
</evidence>
<feature type="compositionally biased region" description="Polar residues" evidence="13">
    <location>
        <begin position="74"/>
        <end position="86"/>
    </location>
</feature>
<comment type="subcellular location">
    <subcellularLocation>
        <location evidence="2">Nucleus</location>
    </subcellularLocation>
</comment>
<comment type="similarity">
    <text evidence="3">Belongs to the krueppel C2H2-type zinc-finger protein family.</text>
</comment>
<dbReference type="FunFam" id="3.30.160.60:FF:001732">
    <property type="entry name" value="Zgc:162936"/>
    <property type="match status" value="1"/>
</dbReference>
<dbReference type="InterPro" id="IPR036236">
    <property type="entry name" value="Znf_C2H2_sf"/>
</dbReference>
<evidence type="ECO:0000256" key="3">
    <source>
        <dbReference type="ARBA" id="ARBA00006991"/>
    </source>
</evidence>
<keyword evidence="9" id="KW-0238">DNA-binding</keyword>
<evidence type="ECO:0000256" key="11">
    <source>
        <dbReference type="ARBA" id="ARBA00023242"/>
    </source>
</evidence>
<keyword evidence="8" id="KW-0805">Transcription regulation</keyword>
<dbReference type="PANTHER" id="PTHR23235">
    <property type="entry name" value="KRUEPPEL-LIKE TRANSCRIPTION FACTOR"/>
    <property type="match status" value="1"/>
</dbReference>
<keyword evidence="10" id="KW-0804">Transcription</keyword>
<feature type="compositionally biased region" description="Basic and acidic residues" evidence="13">
    <location>
        <begin position="91"/>
        <end position="103"/>
    </location>
</feature>
<dbReference type="FunFam" id="3.30.160.60:FF:000912">
    <property type="entry name" value="Zinc finger protein 660"/>
    <property type="match status" value="1"/>
</dbReference>
<evidence type="ECO:0000256" key="10">
    <source>
        <dbReference type="ARBA" id="ARBA00023163"/>
    </source>
</evidence>
<dbReference type="Ensembl" id="ENSCVAT00000017595.1">
    <property type="protein sequence ID" value="ENSCVAP00000010772.1"/>
    <property type="gene ID" value="ENSCVAG00000012942.1"/>
</dbReference>